<keyword evidence="2" id="KW-0812">Transmembrane</keyword>
<evidence type="ECO:0000313" key="3">
    <source>
        <dbReference type="EMBL" id="KZE11226.1"/>
    </source>
</evidence>
<name>A0ABR5YAE8_9SPHN</name>
<keyword evidence="2" id="KW-1133">Transmembrane helix</keyword>
<organism evidence="3 4">
    <name type="scientific">Sphingomonas hankookensis</name>
    <dbReference type="NCBI Taxonomy" id="563996"/>
    <lineage>
        <taxon>Bacteria</taxon>
        <taxon>Pseudomonadati</taxon>
        <taxon>Pseudomonadota</taxon>
        <taxon>Alphaproteobacteria</taxon>
        <taxon>Sphingomonadales</taxon>
        <taxon>Sphingomonadaceae</taxon>
        <taxon>Sphingomonas</taxon>
    </lineage>
</organism>
<dbReference type="EMBL" id="LQQO01000037">
    <property type="protein sequence ID" value="KZE11226.1"/>
    <property type="molecule type" value="Genomic_DNA"/>
</dbReference>
<feature type="coiled-coil region" evidence="1">
    <location>
        <begin position="237"/>
        <end position="264"/>
    </location>
</feature>
<keyword evidence="4" id="KW-1185">Reference proteome</keyword>
<evidence type="ECO:0000256" key="2">
    <source>
        <dbReference type="SAM" id="Phobius"/>
    </source>
</evidence>
<protein>
    <recommendedName>
        <fullName evidence="5">SH3 domain-containing protein</fullName>
    </recommendedName>
</protein>
<keyword evidence="1" id="KW-0175">Coiled coil</keyword>
<gene>
    <name evidence="3" type="ORF">AVT10_17195</name>
</gene>
<evidence type="ECO:0008006" key="5">
    <source>
        <dbReference type="Google" id="ProtNLM"/>
    </source>
</evidence>
<dbReference type="Proteomes" id="UP000076609">
    <property type="component" value="Unassembled WGS sequence"/>
</dbReference>
<evidence type="ECO:0000313" key="4">
    <source>
        <dbReference type="Proteomes" id="UP000076609"/>
    </source>
</evidence>
<feature type="transmembrane region" description="Helical" evidence="2">
    <location>
        <begin position="215"/>
        <end position="233"/>
    </location>
</feature>
<proteinExistence type="predicted"/>
<keyword evidence="2" id="KW-0472">Membrane</keyword>
<comment type="caution">
    <text evidence="3">The sequence shown here is derived from an EMBL/GenBank/DDBJ whole genome shotgun (WGS) entry which is preliminary data.</text>
</comment>
<evidence type="ECO:0000256" key="1">
    <source>
        <dbReference type="SAM" id="Coils"/>
    </source>
</evidence>
<sequence>MFKDVFAGGVVAEAMRAATLHDKLFRGVDFDKPYRGILDTLERDRKERERFKELTNTAWALSVTDTARSLTQRSADLVEQQRRLSSSVVDTMRAFDTNRSTVATALAAARSGESYRRMVEDMFPKMTGFSAIAERMRLVDVMTLRASEGVVASATTLAAEMVLETQRITEAIAAAATEDEGAALFSELFEKVTVYVATLGPKTIAELNTMGLMQWTAWLFGFLGFALAIVALIPNPSAEQQRAITELNQKYEALHQEADRLSEADAKVNEDFLDALPRAEIVRDATLRRKPERAGEVVLHMQAGDAVAIEKAQGRWRLVVFRDPLSSQLSRAWVYHTALSPLANGLDLSRD</sequence>
<accession>A0ABR5YAE8</accession>
<reference evidence="4" key="1">
    <citation type="submission" date="2016-01" db="EMBL/GenBank/DDBJ databases">
        <title>Draft genome of Chromobacterium sp. F49.</title>
        <authorList>
            <person name="Hong K.W."/>
        </authorList>
    </citation>
    <scope>NUCLEOTIDE SEQUENCE [LARGE SCALE GENOMIC DNA]</scope>
    <source>
        <strain evidence="4">CN3</strain>
    </source>
</reference>